<dbReference type="Proteomes" id="UP000830401">
    <property type="component" value="Chromosome"/>
</dbReference>
<gene>
    <name evidence="1" type="ORF">MUN86_11605</name>
</gene>
<reference evidence="1" key="1">
    <citation type="submission" date="2022-04" db="EMBL/GenBank/DDBJ databases">
        <title>Hymenobacter sp. isolated from the air.</title>
        <authorList>
            <person name="Won M."/>
            <person name="Lee C.-M."/>
            <person name="Woen H.-Y."/>
            <person name="Kwon S.-W."/>
        </authorList>
    </citation>
    <scope>NUCLEOTIDE SEQUENCE</scope>
    <source>
        <strain evidence="1">5420S-77</strain>
    </source>
</reference>
<name>A0ABY4G079_9BACT</name>
<sequence length="45" mass="5174">MLDLQQQSLLDYPHYLKVQANWQFLHSALTAAINFAVTYTVPPLL</sequence>
<dbReference type="EMBL" id="CP095061">
    <property type="protein sequence ID" value="UOQ64247.1"/>
    <property type="molecule type" value="Genomic_DNA"/>
</dbReference>
<proteinExistence type="predicted"/>
<organism evidence="1 2">
    <name type="scientific">Hymenobacter volaticus</name>
    <dbReference type="NCBI Taxonomy" id="2932254"/>
    <lineage>
        <taxon>Bacteria</taxon>
        <taxon>Pseudomonadati</taxon>
        <taxon>Bacteroidota</taxon>
        <taxon>Cytophagia</taxon>
        <taxon>Cytophagales</taxon>
        <taxon>Hymenobacteraceae</taxon>
        <taxon>Hymenobacter</taxon>
    </lineage>
</organism>
<dbReference type="RefSeq" id="WP_245117883.1">
    <property type="nucleotide sequence ID" value="NZ_CP095061.1"/>
</dbReference>
<evidence type="ECO:0000313" key="1">
    <source>
        <dbReference type="EMBL" id="UOQ64247.1"/>
    </source>
</evidence>
<accession>A0ABY4G079</accession>
<keyword evidence="2" id="KW-1185">Reference proteome</keyword>
<protein>
    <submittedName>
        <fullName evidence="1">Uncharacterized protein</fullName>
    </submittedName>
</protein>
<evidence type="ECO:0000313" key="2">
    <source>
        <dbReference type="Proteomes" id="UP000830401"/>
    </source>
</evidence>